<keyword evidence="2" id="KW-1185">Reference proteome</keyword>
<reference evidence="1" key="1">
    <citation type="submission" date="2020-05" db="UniProtKB">
        <authorList>
            <consortium name="EnsemblMetazoa"/>
        </authorList>
    </citation>
    <scope>IDENTIFICATION</scope>
    <source>
        <strain evidence="1">Yale</strain>
    </source>
</reference>
<proteinExistence type="predicted"/>
<evidence type="ECO:0000313" key="2">
    <source>
        <dbReference type="Proteomes" id="UP000092444"/>
    </source>
</evidence>
<sequence>MQSLKKCSSLALANNVIKKEKLPKTKVRLMTWQLMANRILNNLKTQELLWQFGKQQHCYNTTLRDAVMDNYLPSHSLS</sequence>
<dbReference type="EMBL" id="CCAG010012808">
    <property type="status" value="NOT_ANNOTATED_CDS"/>
    <property type="molecule type" value="Genomic_DNA"/>
</dbReference>
<dbReference type="Proteomes" id="UP000092444">
    <property type="component" value="Unassembled WGS sequence"/>
</dbReference>
<name>A0A1B0G6I5_GLOMM</name>
<evidence type="ECO:0000313" key="1">
    <source>
        <dbReference type="EnsemblMetazoa" id="GMOY008929-PA"/>
    </source>
</evidence>
<dbReference type="AlphaFoldDB" id="A0A1B0G6I5"/>
<organism evidence="1 2">
    <name type="scientific">Glossina morsitans morsitans</name>
    <name type="common">Savannah tsetse fly</name>
    <dbReference type="NCBI Taxonomy" id="37546"/>
    <lineage>
        <taxon>Eukaryota</taxon>
        <taxon>Metazoa</taxon>
        <taxon>Ecdysozoa</taxon>
        <taxon>Arthropoda</taxon>
        <taxon>Hexapoda</taxon>
        <taxon>Insecta</taxon>
        <taxon>Pterygota</taxon>
        <taxon>Neoptera</taxon>
        <taxon>Endopterygota</taxon>
        <taxon>Diptera</taxon>
        <taxon>Brachycera</taxon>
        <taxon>Muscomorpha</taxon>
        <taxon>Hippoboscoidea</taxon>
        <taxon>Glossinidae</taxon>
        <taxon>Glossina</taxon>
    </lineage>
</organism>
<protein>
    <submittedName>
        <fullName evidence="1">Uncharacterized protein</fullName>
    </submittedName>
</protein>
<accession>A0A1B0G6I5</accession>
<dbReference type="EnsemblMetazoa" id="GMOY008929-RA">
    <property type="protein sequence ID" value="GMOY008929-PA"/>
    <property type="gene ID" value="GMOY008929"/>
</dbReference>